<keyword evidence="4 6" id="KW-0456">Lyase</keyword>
<dbReference type="Pfam" id="PF04227">
    <property type="entry name" value="Indigoidine_A"/>
    <property type="match status" value="1"/>
</dbReference>
<dbReference type="OrthoDB" id="9805870at2"/>
<proteinExistence type="inferred from homology"/>
<evidence type="ECO:0000256" key="6">
    <source>
        <dbReference type="HAMAP-Rule" id="MF_01876"/>
    </source>
</evidence>
<keyword evidence="5 6" id="KW-0326">Glycosidase</keyword>
<evidence type="ECO:0000313" key="8">
    <source>
        <dbReference type="Proteomes" id="UP000050482"/>
    </source>
</evidence>
<comment type="caution">
    <text evidence="7">The sequence shown here is derived from an EMBL/GenBank/DDBJ whole genome shotgun (WGS) entry which is preliminary data.</text>
</comment>
<accession>A0A0P9CG02</accession>
<dbReference type="InterPro" id="IPR022830">
    <property type="entry name" value="Indigdn_synthA-like"/>
</dbReference>
<dbReference type="AlphaFoldDB" id="A0A0P9CG02"/>
<comment type="subunit">
    <text evidence="6">Homotrimer.</text>
</comment>
<comment type="cofactor">
    <cofactor evidence="6">
        <name>Mn(2+)</name>
        <dbReference type="ChEBI" id="CHEBI:29035"/>
    </cofactor>
    <text evidence="6">Binds 1 Mn(2+) ion per subunit.</text>
</comment>
<dbReference type="SUPFAM" id="SSF110581">
    <property type="entry name" value="Indigoidine synthase A-like"/>
    <property type="match status" value="1"/>
</dbReference>
<evidence type="ECO:0000256" key="5">
    <source>
        <dbReference type="ARBA" id="ARBA00023295"/>
    </source>
</evidence>
<evidence type="ECO:0000256" key="3">
    <source>
        <dbReference type="ARBA" id="ARBA00023211"/>
    </source>
</evidence>
<reference evidence="7 8" key="1">
    <citation type="submission" date="2015-09" db="EMBL/GenBank/DDBJ databases">
        <title>Draft genome sequence of Alicyclobacillus ferrooxydans DSM 22381.</title>
        <authorList>
            <person name="Hemp J."/>
        </authorList>
    </citation>
    <scope>NUCLEOTIDE SEQUENCE [LARGE SCALE GENOMIC DNA]</scope>
    <source>
        <strain evidence="7 8">TC-34</strain>
    </source>
</reference>
<protein>
    <recommendedName>
        <fullName evidence="6">Pseudouridine-5'-phosphate glycosidase</fullName>
        <shortName evidence="6">PsiMP glycosidase</shortName>
        <ecNumber evidence="6">4.2.1.70</ecNumber>
    </recommendedName>
</protein>
<comment type="catalytic activity">
    <reaction evidence="6">
        <text>D-ribose 5-phosphate + uracil = psi-UMP + H2O</text>
        <dbReference type="Rhea" id="RHEA:18337"/>
        <dbReference type="ChEBI" id="CHEBI:15377"/>
        <dbReference type="ChEBI" id="CHEBI:17568"/>
        <dbReference type="ChEBI" id="CHEBI:58380"/>
        <dbReference type="ChEBI" id="CHEBI:78346"/>
        <dbReference type="EC" id="4.2.1.70"/>
    </reaction>
</comment>
<keyword evidence="8" id="KW-1185">Reference proteome</keyword>
<dbReference type="GO" id="GO:0016798">
    <property type="term" value="F:hydrolase activity, acting on glycosyl bonds"/>
    <property type="evidence" value="ECO:0007669"/>
    <property type="project" value="UniProtKB-KW"/>
</dbReference>
<comment type="similarity">
    <text evidence="6">Belongs to the pseudouridine-5'-phosphate glycosidase family.</text>
</comment>
<dbReference type="GO" id="GO:0005737">
    <property type="term" value="C:cytoplasm"/>
    <property type="evidence" value="ECO:0007669"/>
    <property type="project" value="TreeGrafter"/>
</dbReference>
<comment type="function">
    <text evidence="6">Catalyzes the reversible cleavage of pseudouridine 5'-phosphate (PsiMP) to ribose 5-phosphate and uracil. Functions biologically in the cleavage direction, as part of a pseudouridine degradation pathway.</text>
</comment>
<dbReference type="HAMAP" id="MF_01876">
    <property type="entry name" value="PsiMP_glycosidase"/>
    <property type="match status" value="1"/>
</dbReference>
<dbReference type="PATRIC" id="fig|471514.4.peg.3781"/>
<feature type="active site" description="Nucleophile" evidence="6">
    <location>
        <position position="174"/>
    </location>
</feature>
<feature type="binding site" evidence="6">
    <location>
        <position position="101"/>
    </location>
    <ligand>
        <name>substrate</name>
    </ligand>
</feature>
<feature type="binding site" evidence="6">
    <location>
        <begin position="155"/>
        <end position="157"/>
    </location>
    <ligand>
        <name>substrate</name>
    </ligand>
</feature>
<evidence type="ECO:0000313" key="7">
    <source>
        <dbReference type="EMBL" id="KPV44496.1"/>
    </source>
</evidence>
<keyword evidence="2 6" id="KW-0378">Hydrolase</keyword>
<feature type="binding site" evidence="6">
    <location>
        <position position="153"/>
    </location>
    <ligand>
        <name>Mn(2+)</name>
        <dbReference type="ChEBI" id="CHEBI:29035"/>
    </ligand>
</feature>
<keyword evidence="1 6" id="KW-0479">Metal-binding</keyword>
<dbReference type="PANTHER" id="PTHR42909:SF1">
    <property type="entry name" value="CARBOHYDRATE KINASE PFKB DOMAIN-CONTAINING PROTEIN"/>
    <property type="match status" value="1"/>
</dbReference>
<dbReference type="GO" id="GO:0046872">
    <property type="term" value="F:metal ion binding"/>
    <property type="evidence" value="ECO:0007669"/>
    <property type="project" value="UniProtKB-KW"/>
</dbReference>
<keyword evidence="3 6" id="KW-0464">Manganese</keyword>
<feature type="active site" description="Proton donor" evidence="6">
    <location>
        <position position="40"/>
    </location>
</feature>
<evidence type="ECO:0000256" key="2">
    <source>
        <dbReference type="ARBA" id="ARBA00022801"/>
    </source>
</evidence>
<dbReference type="PANTHER" id="PTHR42909">
    <property type="entry name" value="ZGC:136858"/>
    <property type="match status" value="1"/>
</dbReference>
<evidence type="ECO:0000256" key="1">
    <source>
        <dbReference type="ARBA" id="ARBA00022723"/>
    </source>
</evidence>
<organism evidence="7 8">
    <name type="scientific">Alicyclobacillus ferrooxydans</name>
    <dbReference type="NCBI Taxonomy" id="471514"/>
    <lineage>
        <taxon>Bacteria</taxon>
        <taxon>Bacillati</taxon>
        <taxon>Bacillota</taxon>
        <taxon>Bacilli</taxon>
        <taxon>Bacillales</taxon>
        <taxon>Alicyclobacillaceae</taxon>
        <taxon>Alicyclobacillus</taxon>
    </lineage>
</organism>
<dbReference type="GO" id="GO:0004730">
    <property type="term" value="F:pseudouridylate synthase activity"/>
    <property type="evidence" value="ECO:0007669"/>
    <property type="project" value="UniProtKB-UniRule"/>
</dbReference>
<feature type="binding site" evidence="6">
    <location>
        <position position="121"/>
    </location>
    <ligand>
        <name>substrate</name>
    </ligand>
</feature>
<dbReference type="InterPro" id="IPR007342">
    <property type="entry name" value="PsuG"/>
</dbReference>
<dbReference type="Gene3D" id="3.40.1790.10">
    <property type="entry name" value="Indigoidine synthase domain"/>
    <property type="match status" value="1"/>
</dbReference>
<sequence>MVDDLQQDARTRKHTIEQRLSYSEEVETALHEGRPVVALETTIVTHGMPYPVNVETALSVETIIRQAGAVPATISIQGGKIRVGLSADEIEALAHEKEVVKASRRDLPVLLATGRTGSTTVAATMIAAHLAGIQVFVTGGIGGVHRAAERTMDVSADLEELARTDVIVVSAGAKAILDIGLTLEVLETLGVPVLGYQTEDLPAFYTRTSGYQANFRVDTPQAVAEIAATKWGLGLHGGILVANPIPLDAELNQAEITSAIEAAVMRAEQQGVTGKDVTPFLLSTMESLTEGKSLAANVRLIEHNALVGAQIAGAVADRTNRIN</sequence>
<dbReference type="Proteomes" id="UP000050482">
    <property type="component" value="Unassembled WGS sequence"/>
</dbReference>
<dbReference type="GO" id="GO:0046113">
    <property type="term" value="P:nucleobase catabolic process"/>
    <property type="evidence" value="ECO:0007669"/>
    <property type="project" value="UniProtKB-UniRule"/>
</dbReference>
<dbReference type="STRING" id="471514.AN477_07610"/>
<evidence type="ECO:0000256" key="4">
    <source>
        <dbReference type="ARBA" id="ARBA00023239"/>
    </source>
</evidence>
<gene>
    <name evidence="6" type="primary">psuG</name>
    <name evidence="7" type="ORF">AN477_07610</name>
</gene>
<name>A0A0P9CG02_9BACL</name>
<dbReference type="EC" id="4.2.1.70" evidence="6"/>
<dbReference type="EMBL" id="LJCO01000033">
    <property type="protein sequence ID" value="KPV44496.1"/>
    <property type="molecule type" value="Genomic_DNA"/>
</dbReference>